<protein>
    <submittedName>
        <fullName evidence="5">Cysteine proteinase inhibitor 5</fullName>
    </submittedName>
</protein>
<evidence type="ECO:0000256" key="2">
    <source>
        <dbReference type="ARBA" id="ARBA00022704"/>
    </source>
</evidence>
<dbReference type="PANTHER" id="PTHR47364">
    <property type="entry name" value="CYSTEINE PROTEINASE INHIBITOR 5"/>
    <property type="match status" value="1"/>
</dbReference>
<dbReference type="SMART" id="SM00043">
    <property type="entry name" value="CY"/>
    <property type="match status" value="1"/>
</dbReference>
<name>A0A1J3JI51_NOCCA</name>
<dbReference type="InterPro" id="IPR046350">
    <property type="entry name" value="Cystatin_sf"/>
</dbReference>
<dbReference type="Gene3D" id="3.10.450.10">
    <property type="match status" value="1"/>
</dbReference>
<gene>
    <name evidence="5" type="ORF">MP_TR3463_c0_g1_i1_g.9536</name>
</gene>
<evidence type="ECO:0000313" key="5">
    <source>
        <dbReference type="EMBL" id="JAU91612.1"/>
    </source>
</evidence>
<evidence type="ECO:0000256" key="1">
    <source>
        <dbReference type="ARBA" id="ARBA00022690"/>
    </source>
</evidence>
<feature type="signal peptide" evidence="3">
    <location>
        <begin position="1"/>
        <end position="24"/>
    </location>
</feature>
<keyword evidence="3" id="KW-0732">Signal</keyword>
<evidence type="ECO:0000259" key="4">
    <source>
        <dbReference type="SMART" id="SM00043"/>
    </source>
</evidence>
<dbReference type="Pfam" id="PF16845">
    <property type="entry name" value="SQAPI"/>
    <property type="match status" value="1"/>
</dbReference>
<evidence type="ECO:0000256" key="3">
    <source>
        <dbReference type="SAM" id="SignalP"/>
    </source>
</evidence>
<sequence>MNNKAIFFLLLPLVLLPLYAFAAARTGGWSPITDIKDPHVIEIGEFAVSEYARETKSEFNFVTVVSGESQVVAGMNYKLVVTANHTGASKNYEAIVWEKPWLKSMNLTSFKPL</sequence>
<dbReference type="CDD" id="cd00042">
    <property type="entry name" value="CY"/>
    <property type="match status" value="1"/>
</dbReference>
<organism evidence="5">
    <name type="scientific">Noccaea caerulescens</name>
    <name type="common">Alpine penny-cress</name>
    <name type="synonym">Thlaspi caerulescens</name>
    <dbReference type="NCBI Taxonomy" id="107243"/>
    <lineage>
        <taxon>Eukaryota</taxon>
        <taxon>Viridiplantae</taxon>
        <taxon>Streptophyta</taxon>
        <taxon>Embryophyta</taxon>
        <taxon>Tracheophyta</taxon>
        <taxon>Spermatophyta</taxon>
        <taxon>Magnoliopsida</taxon>
        <taxon>eudicotyledons</taxon>
        <taxon>Gunneridae</taxon>
        <taxon>Pentapetalae</taxon>
        <taxon>rosids</taxon>
        <taxon>malvids</taxon>
        <taxon>Brassicales</taxon>
        <taxon>Brassicaceae</taxon>
        <taxon>Coluteocarpeae</taxon>
        <taxon>Noccaea</taxon>
    </lineage>
</organism>
<dbReference type="EMBL" id="GEVM01014326">
    <property type="protein sequence ID" value="JAU91612.1"/>
    <property type="molecule type" value="Transcribed_RNA"/>
</dbReference>
<reference evidence="5" key="1">
    <citation type="submission" date="2016-07" db="EMBL/GenBank/DDBJ databases">
        <title>De novo transcriptome assembly of four accessions of the metal hyperaccumulator plant Noccaea caerulescens.</title>
        <authorList>
            <person name="Blande D."/>
            <person name="Halimaa P."/>
            <person name="Tervahauta A.I."/>
            <person name="Aarts M.G."/>
            <person name="Karenlampi S.O."/>
        </authorList>
    </citation>
    <scope>NUCLEOTIDE SEQUENCE</scope>
</reference>
<proteinExistence type="predicted"/>
<dbReference type="GO" id="GO:0004869">
    <property type="term" value="F:cysteine-type endopeptidase inhibitor activity"/>
    <property type="evidence" value="ECO:0007669"/>
    <property type="project" value="UniProtKB-KW"/>
</dbReference>
<dbReference type="InterPro" id="IPR000010">
    <property type="entry name" value="Cystatin_dom"/>
</dbReference>
<dbReference type="PANTHER" id="PTHR47364:SF2">
    <property type="entry name" value="CYSTEINE PROTEINASE INHIBITOR 5"/>
    <property type="match status" value="1"/>
</dbReference>
<dbReference type="AlphaFoldDB" id="A0A1J3JI51"/>
<keyword evidence="1" id="KW-0646">Protease inhibitor</keyword>
<accession>A0A1J3JI51</accession>
<feature type="domain" description="Cystatin" evidence="4">
    <location>
        <begin position="24"/>
        <end position="113"/>
    </location>
</feature>
<feature type="chain" id="PRO_5018563558" evidence="3">
    <location>
        <begin position="25"/>
        <end position="113"/>
    </location>
</feature>
<dbReference type="SUPFAM" id="SSF54403">
    <property type="entry name" value="Cystatin/monellin"/>
    <property type="match status" value="1"/>
</dbReference>
<keyword evidence="2" id="KW-0789">Thiol protease inhibitor</keyword>